<reference evidence="2 3" key="1">
    <citation type="journal article" date="2015" name="Nature">
        <title>rRNA introns, odd ribosomes, and small enigmatic genomes across a large radiation of phyla.</title>
        <authorList>
            <person name="Brown C.T."/>
            <person name="Hug L.A."/>
            <person name="Thomas B.C."/>
            <person name="Sharon I."/>
            <person name="Castelle C.J."/>
            <person name="Singh A."/>
            <person name="Wilkins M.J."/>
            <person name="Williams K.H."/>
            <person name="Banfield J.F."/>
        </authorList>
    </citation>
    <scope>NUCLEOTIDE SEQUENCE [LARGE SCALE GENOMIC DNA]</scope>
</reference>
<keyword evidence="1" id="KW-0812">Transmembrane</keyword>
<organism evidence="2 3">
    <name type="scientific">Candidatus Curtissbacteria bacterium GW2011_GWA2_41_24</name>
    <dbReference type="NCBI Taxonomy" id="1618411"/>
    <lineage>
        <taxon>Bacteria</taxon>
        <taxon>Candidatus Curtissiibacteriota</taxon>
    </lineage>
</organism>
<sequence>MQDFSLKIENITGQASRDIACGVFNKKITLANGEQGTLVACVLIKNGQDVDIQILLKDIFELSSKKLEDAQDRILESVESARDACRQHLPERQTSEPQASQDLQKPQVSFALLFFYKDVCYIARHDQNFKIFVFEPPKSLEITFEEGSGPIKIGQIYLISTEKFLSIFDGSVFLNEAQELDIEEIIDGLATEISARKDQEEIGAAFVLIKDEAITEGTEDTEGKGETEKAESLEAKELVEDSTQGELMDEPYKQQEMPPKRKLPQFKNPLPFAIQFLGKLVREVRSLKRGDIGAIFRLRRNLVVVAMIVLLVLAASALFTVSQKRQSQKLTEFNTYLSAASSKYNEAQALLELNKSRAREILIDADREIKLAQELVKSDESQKLAEDIAKTLKETEVTENINFETLAELDGQVNSLSFDSKKLVAFSLGKIFEINPADKSKDEIGGPSDIKSGFVFDGKGFILTNDKVIRVNLLDGRSETIIEGQTGRDIAVFIGNIYLLTPDQVVKFSPIEGGYADGVDYLNEKANFTDSSRMAIDGNVWLTSGQKILKFLRGENKNFEISGLTAPVGEFGIVYTSSSLDNLYVVDSKNSALLVVGKDGVYKKAYQSAEFGRASDVVINNDEDTMYIADGPRILEAKLE</sequence>
<evidence type="ECO:0000313" key="3">
    <source>
        <dbReference type="Proteomes" id="UP000034493"/>
    </source>
</evidence>
<dbReference type="SUPFAM" id="SSF101898">
    <property type="entry name" value="NHL repeat"/>
    <property type="match status" value="1"/>
</dbReference>
<keyword evidence="1" id="KW-1133">Transmembrane helix</keyword>
<dbReference type="PATRIC" id="fig|1618411.3.peg.1032"/>
<gene>
    <name evidence="2" type="ORF">UU56_C0022G0004</name>
</gene>
<keyword evidence="1" id="KW-0472">Membrane</keyword>
<evidence type="ECO:0000313" key="2">
    <source>
        <dbReference type="EMBL" id="KKS03203.1"/>
    </source>
</evidence>
<dbReference type="Proteomes" id="UP000034493">
    <property type="component" value="Unassembled WGS sequence"/>
</dbReference>
<evidence type="ECO:0000256" key="1">
    <source>
        <dbReference type="SAM" id="Phobius"/>
    </source>
</evidence>
<protein>
    <submittedName>
        <fullName evidence="2">Uncharacterized protein</fullName>
    </submittedName>
</protein>
<dbReference type="InterPro" id="IPR011042">
    <property type="entry name" value="6-blade_b-propeller_TolB-like"/>
</dbReference>
<accession>A0A0G0YS67</accession>
<dbReference type="EMBL" id="LCBC01000022">
    <property type="protein sequence ID" value="KKS03203.1"/>
    <property type="molecule type" value="Genomic_DNA"/>
</dbReference>
<proteinExistence type="predicted"/>
<feature type="transmembrane region" description="Helical" evidence="1">
    <location>
        <begin position="302"/>
        <end position="321"/>
    </location>
</feature>
<name>A0A0G0YS67_9BACT</name>
<dbReference type="AlphaFoldDB" id="A0A0G0YS67"/>
<dbReference type="Gene3D" id="2.120.10.30">
    <property type="entry name" value="TolB, C-terminal domain"/>
    <property type="match status" value="1"/>
</dbReference>
<comment type="caution">
    <text evidence="2">The sequence shown here is derived from an EMBL/GenBank/DDBJ whole genome shotgun (WGS) entry which is preliminary data.</text>
</comment>